<comment type="caution">
    <text evidence="1">The sequence shown here is derived from an EMBL/GenBank/DDBJ whole genome shotgun (WGS) entry which is preliminary data.</text>
</comment>
<evidence type="ECO:0000313" key="1">
    <source>
        <dbReference type="EMBL" id="GAE86393.1"/>
    </source>
</evidence>
<gene>
    <name evidence="1" type="ORF">JCM10512_4903</name>
</gene>
<sequence>MVWKALLDLGEGEKAYQIANTALNTWEKECEESYYTFEHFIISSQRGAGWHQFSGLSSPILNWFAAYYRIGKVTTGFEVWISEEQFTDEYSQYRAKIAFDDSSAPHERTMLVCMKPEKRYQVKFNGQVLKSSSYHPGLLEITLPSTNKPGTIAIVAL</sequence>
<name>W4V0R6_9BACE</name>
<accession>W4V0R6</accession>
<protein>
    <submittedName>
        <fullName evidence="1">Uncharacterized protein</fullName>
    </submittedName>
</protein>
<dbReference type="EMBL" id="BAIV01000044">
    <property type="protein sequence ID" value="GAE86393.1"/>
    <property type="molecule type" value="Genomic_DNA"/>
</dbReference>
<reference evidence="1 2" key="1">
    <citation type="journal article" date="2014" name="Genome Announc.">
        <title>Draft Genome Sequence of Bacteroides reticulotermitis Strain JCM 10512T, Isolated from the Gut of a Termite.</title>
        <authorList>
            <person name="Yuki M."/>
            <person name="Oshima K."/>
            <person name="Suda W."/>
            <person name="Sakamoto M."/>
            <person name="Iida T."/>
            <person name="Hattori M."/>
            <person name="Ohkuma M."/>
        </authorList>
    </citation>
    <scope>NUCLEOTIDE SEQUENCE [LARGE SCALE GENOMIC DNA]</scope>
    <source>
        <strain evidence="1 2">JCM 10512</strain>
    </source>
</reference>
<proteinExistence type="predicted"/>
<evidence type="ECO:0000313" key="2">
    <source>
        <dbReference type="Proteomes" id="UP000019131"/>
    </source>
</evidence>
<keyword evidence="2" id="KW-1185">Reference proteome</keyword>
<dbReference type="SUPFAM" id="SSF48208">
    <property type="entry name" value="Six-hairpin glycosidases"/>
    <property type="match status" value="1"/>
</dbReference>
<dbReference type="GO" id="GO:0005975">
    <property type="term" value="P:carbohydrate metabolic process"/>
    <property type="evidence" value="ECO:0007669"/>
    <property type="project" value="InterPro"/>
</dbReference>
<organism evidence="1 2">
    <name type="scientific">Bacteroides reticulotermitis JCM 10512</name>
    <dbReference type="NCBI Taxonomy" id="1445607"/>
    <lineage>
        <taxon>Bacteria</taxon>
        <taxon>Pseudomonadati</taxon>
        <taxon>Bacteroidota</taxon>
        <taxon>Bacteroidia</taxon>
        <taxon>Bacteroidales</taxon>
        <taxon>Bacteroidaceae</taxon>
        <taxon>Bacteroides</taxon>
    </lineage>
</organism>
<dbReference type="Proteomes" id="UP000019131">
    <property type="component" value="Unassembled WGS sequence"/>
</dbReference>
<dbReference type="STRING" id="1445607.JCM10512_4903"/>
<dbReference type="InterPro" id="IPR008928">
    <property type="entry name" value="6-hairpin_glycosidase_sf"/>
</dbReference>
<dbReference type="AlphaFoldDB" id="W4V0R6"/>